<dbReference type="PIRSF" id="PIRSF005673">
    <property type="entry name" value="Importin_alpha"/>
    <property type="match status" value="1"/>
</dbReference>
<dbReference type="PROSITE" id="PS50176">
    <property type="entry name" value="ARM_REPEAT"/>
    <property type="match status" value="2"/>
</dbReference>
<dbReference type="InterPro" id="IPR011989">
    <property type="entry name" value="ARM-like"/>
</dbReference>
<dbReference type="SUPFAM" id="SSF48371">
    <property type="entry name" value="ARM repeat"/>
    <property type="match status" value="1"/>
</dbReference>
<protein>
    <recommendedName>
        <fullName evidence="5">Importin subunit alpha</fullName>
    </recommendedName>
</protein>
<dbReference type="Pfam" id="PF16186">
    <property type="entry name" value="Arm_3"/>
    <property type="match status" value="1"/>
</dbReference>
<dbReference type="SMART" id="SM00185">
    <property type="entry name" value="ARM"/>
    <property type="match status" value="8"/>
</dbReference>
<dbReference type="Gene3D" id="1.25.10.10">
    <property type="entry name" value="Leucine-rich Repeat Variant"/>
    <property type="match status" value="1"/>
</dbReference>
<dbReference type="InterPro" id="IPR002652">
    <property type="entry name" value="Importin-a_IBB"/>
</dbReference>
<gene>
    <name evidence="9" type="ORF">SO694_00076052</name>
</gene>
<dbReference type="Pfam" id="PF00514">
    <property type="entry name" value="Arm"/>
    <property type="match status" value="7"/>
</dbReference>
<dbReference type="InterPro" id="IPR016024">
    <property type="entry name" value="ARM-type_fold"/>
</dbReference>
<dbReference type="EMBL" id="JBBJCI010000420">
    <property type="protein sequence ID" value="KAK7231040.1"/>
    <property type="molecule type" value="Genomic_DNA"/>
</dbReference>
<evidence type="ECO:0000256" key="5">
    <source>
        <dbReference type="PIRNR" id="PIRNR005673"/>
    </source>
</evidence>
<feature type="repeat" description="ARM" evidence="6">
    <location>
        <begin position="228"/>
        <end position="256"/>
    </location>
</feature>
<dbReference type="InterPro" id="IPR032413">
    <property type="entry name" value="Arm_3"/>
</dbReference>
<proteinExistence type="inferred from homology"/>
<dbReference type="Gene3D" id="1.20.5.690">
    <property type="entry name" value="Importin-alpha, importin-beta-binding domain"/>
    <property type="match status" value="1"/>
</dbReference>
<keyword evidence="10" id="KW-1185">Reference proteome</keyword>
<evidence type="ECO:0000256" key="1">
    <source>
        <dbReference type="ARBA" id="ARBA00010394"/>
    </source>
</evidence>
<keyword evidence="9" id="KW-0675">Receptor</keyword>
<keyword evidence="3" id="KW-0677">Repeat</keyword>
<feature type="repeat" description="ARM" evidence="6">
    <location>
        <begin position="159"/>
        <end position="201"/>
    </location>
</feature>
<evidence type="ECO:0000313" key="10">
    <source>
        <dbReference type="Proteomes" id="UP001363151"/>
    </source>
</evidence>
<dbReference type="Proteomes" id="UP001363151">
    <property type="component" value="Unassembled WGS sequence"/>
</dbReference>
<accession>A0ABR1FHR6</accession>
<keyword evidence="4 5" id="KW-0653">Protein transport</keyword>
<sequence>MPRGPASAETADAPIPSPRPPQARRRREDTTLQIRKNKREEGLAKRRAFQRDVAPVLAPKPDAGNPAAPERPTVADMPRLLNEIQSQDPAVVVAATRGWRKLLSVEPQPPVDAVLATGVVAVLARLLAHHAMPELQFEAAWALTNVASTDKTQAVVDAGVVPAMVQLMQSPNGDVREQCIWCLGNIAGDSTESRDAVLAAGRVEINQWNAPSSKNFKPLELGQIDAAGALEPLIANLQNPATTSLLRNATWSLSNLCRGTPKPDVARLAPAIPVLVGLLRSDDVDTLMDACWALSYLSDGDEARIQCVVDHGAAAALSPLLGHASHKVVTPALRTLGNVVTGNDAQTQAALDAGVLAHVAALLASPRKAIRKETCWLVSNVAAGTPPQIAAVASDAALLKLVVHQLDAGDWDVKKEATWVVSNVLSGGHKNHVLALVEHGVIKPLCALLATAEAKIVTVALDALEAILKVGHFGGVPAANLVDEADGVEKLENLQHHENARVYEKAVGIIETYFGAEDDEAPDVAPDIAGDGAAFSFGIAA</sequence>
<evidence type="ECO:0000256" key="6">
    <source>
        <dbReference type="PROSITE-ProRule" id="PRU00259"/>
    </source>
</evidence>
<reference evidence="9 10" key="1">
    <citation type="submission" date="2024-03" db="EMBL/GenBank/DDBJ databases">
        <title>Aureococcus anophagefferens CCMP1851 and Kratosvirus quantuckense: Draft genome of a second virus-susceptible host strain in the model system.</title>
        <authorList>
            <person name="Chase E."/>
            <person name="Truchon A.R."/>
            <person name="Schepens W."/>
            <person name="Wilhelm S.W."/>
        </authorList>
    </citation>
    <scope>NUCLEOTIDE SEQUENCE [LARGE SCALE GENOMIC DNA]</scope>
    <source>
        <strain evidence="9 10">CCMP1851</strain>
    </source>
</reference>
<evidence type="ECO:0000313" key="9">
    <source>
        <dbReference type="EMBL" id="KAK7231040.1"/>
    </source>
</evidence>
<feature type="region of interest" description="Disordered" evidence="7">
    <location>
        <begin position="1"/>
        <end position="72"/>
    </location>
</feature>
<comment type="caution">
    <text evidence="9">The sequence shown here is derived from an EMBL/GenBank/DDBJ whole genome shotgun (WGS) entry which is preliminary data.</text>
</comment>
<evidence type="ECO:0000256" key="3">
    <source>
        <dbReference type="ARBA" id="ARBA00022737"/>
    </source>
</evidence>
<evidence type="ECO:0000256" key="4">
    <source>
        <dbReference type="ARBA" id="ARBA00022927"/>
    </source>
</evidence>
<dbReference type="PROSITE" id="PS51214">
    <property type="entry name" value="IBB"/>
    <property type="match status" value="1"/>
</dbReference>
<evidence type="ECO:0000256" key="2">
    <source>
        <dbReference type="ARBA" id="ARBA00022448"/>
    </source>
</evidence>
<dbReference type="Pfam" id="PF01749">
    <property type="entry name" value="IBB"/>
    <property type="match status" value="1"/>
</dbReference>
<keyword evidence="2 5" id="KW-0813">Transport</keyword>
<dbReference type="InterPro" id="IPR024931">
    <property type="entry name" value="Importin_alpha"/>
</dbReference>
<feature type="domain" description="IBB" evidence="8">
    <location>
        <begin position="1"/>
        <end position="56"/>
    </location>
</feature>
<dbReference type="InterPro" id="IPR000225">
    <property type="entry name" value="Armadillo"/>
</dbReference>
<evidence type="ECO:0000259" key="8">
    <source>
        <dbReference type="PROSITE" id="PS51214"/>
    </source>
</evidence>
<dbReference type="InterPro" id="IPR036975">
    <property type="entry name" value="Importin-a_IBB_sf"/>
</dbReference>
<evidence type="ECO:0000256" key="7">
    <source>
        <dbReference type="SAM" id="MobiDB-lite"/>
    </source>
</evidence>
<comment type="similarity">
    <text evidence="1 5">Belongs to the importin alpha family.</text>
</comment>
<name>A0ABR1FHR6_AURAN</name>
<dbReference type="PANTHER" id="PTHR23316">
    <property type="entry name" value="IMPORTIN ALPHA"/>
    <property type="match status" value="1"/>
</dbReference>
<organism evidence="9 10">
    <name type="scientific">Aureococcus anophagefferens</name>
    <name type="common">Harmful bloom alga</name>
    <dbReference type="NCBI Taxonomy" id="44056"/>
    <lineage>
        <taxon>Eukaryota</taxon>
        <taxon>Sar</taxon>
        <taxon>Stramenopiles</taxon>
        <taxon>Ochrophyta</taxon>
        <taxon>Pelagophyceae</taxon>
        <taxon>Pelagomonadales</taxon>
        <taxon>Pelagomonadaceae</taxon>
        <taxon>Aureococcus</taxon>
    </lineage>
</organism>